<keyword evidence="2" id="KW-0808">Transferase</keyword>
<dbReference type="InterPro" id="IPR029044">
    <property type="entry name" value="Nucleotide-diphossugar_trans"/>
</dbReference>
<dbReference type="EMBL" id="SIRS01000001">
    <property type="protein sequence ID" value="TBN18651.1"/>
    <property type="molecule type" value="Genomic_DNA"/>
</dbReference>
<accession>A0A4V2JBB5</accession>
<dbReference type="OrthoDB" id="9785375at2"/>
<dbReference type="AlphaFoldDB" id="A0A4V2JBB5"/>
<evidence type="ECO:0000259" key="1">
    <source>
        <dbReference type="Pfam" id="PF00535"/>
    </source>
</evidence>
<evidence type="ECO:0000313" key="3">
    <source>
        <dbReference type="Proteomes" id="UP000292372"/>
    </source>
</evidence>
<dbReference type="Gene3D" id="3.90.550.10">
    <property type="entry name" value="Spore Coat Polysaccharide Biosynthesis Protein SpsA, Chain A"/>
    <property type="match status" value="1"/>
</dbReference>
<dbReference type="Pfam" id="PF00535">
    <property type="entry name" value="Glycos_transf_2"/>
    <property type="match status" value="1"/>
</dbReference>
<evidence type="ECO:0000313" key="2">
    <source>
        <dbReference type="EMBL" id="TBN18651.1"/>
    </source>
</evidence>
<dbReference type="SUPFAM" id="SSF53448">
    <property type="entry name" value="Nucleotide-diphospho-sugar transferases"/>
    <property type="match status" value="1"/>
</dbReference>
<reference evidence="2 3" key="1">
    <citation type="journal article" date="2015" name="Int. J. Syst. Evol. Microbiol.">
        <title>Hyunsoonleella pacifica sp. nov., isolated from seawater of South Pacific Gyre.</title>
        <authorList>
            <person name="Gao X."/>
            <person name="Zhang Z."/>
            <person name="Dai X."/>
            <person name="Zhang X.H."/>
        </authorList>
    </citation>
    <scope>NUCLEOTIDE SEQUENCE [LARGE SCALE GENOMIC DNA]</scope>
    <source>
        <strain evidence="2 3">SW033</strain>
    </source>
</reference>
<sequence>MNLAPIALFTYKKLAPLKATVEALKNNNLAEKSEIIIFSDGPKKETDAAQIEAVRAYIKTITGFKKITCIFSKKNKGLAKSILEGVTQILKENETVIVLEDDLKTSANFLDFMNKSLDFYKDNDKIISISGYTPPIKVPKQYVYDNYFTQRASSWGWATYRTQWEKVDWDVSDYSNFKNNTNAKRRFNRMGSDMSFMLSKQMKNTIDSWAIRWCYHQFKNDLYSVFPIISKIENIGFTQGATHTKGNFEMLRFATPLDATNTTRFNFLDKVVLNNTFIKQFKIPYSIKTRIVYKLKGFFY</sequence>
<dbReference type="InterPro" id="IPR001173">
    <property type="entry name" value="Glyco_trans_2-like"/>
</dbReference>
<proteinExistence type="predicted"/>
<feature type="domain" description="Glycosyltransferase 2-like" evidence="1">
    <location>
        <begin position="9"/>
        <end position="110"/>
    </location>
</feature>
<name>A0A4V2JBB5_9FLAO</name>
<dbReference type="Proteomes" id="UP000292372">
    <property type="component" value="Unassembled WGS sequence"/>
</dbReference>
<keyword evidence="3" id="KW-1185">Reference proteome</keyword>
<organism evidence="2 3">
    <name type="scientific">Hyunsoonleella pacifica</name>
    <dbReference type="NCBI Taxonomy" id="1080224"/>
    <lineage>
        <taxon>Bacteria</taxon>
        <taxon>Pseudomonadati</taxon>
        <taxon>Bacteroidota</taxon>
        <taxon>Flavobacteriia</taxon>
        <taxon>Flavobacteriales</taxon>
        <taxon>Flavobacteriaceae</taxon>
    </lineage>
</organism>
<dbReference type="RefSeq" id="WP_130935169.1">
    <property type="nucleotide sequence ID" value="NZ_BMEE01000001.1"/>
</dbReference>
<protein>
    <submittedName>
        <fullName evidence="2">Glycosyltransferase</fullName>
    </submittedName>
</protein>
<comment type="caution">
    <text evidence="2">The sequence shown here is derived from an EMBL/GenBank/DDBJ whole genome shotgun (WGS) entry which is preliminary data.</text>
</comment>
<gene>
    <name evidence="2" type="ORF">EYD46_00875</name>
</gene>
<dbReference type="GO" id="GO:0016740">
    <property type="term" value="F:transferase activity"/>
    <property type="evidence" value="ECO:0007669"/>
    <property type="project" value="UniProtKB-KW"/>
</dbReference>